<feature type="compositionally biased region" description="Polar residues" evidence="2">
    <location>
        <begin position="207"/>
        <end position="218"/>
    </location>
</feature>
<reference evidence="5" key="1">
    <citation type="submission" date="2016-06" db="EMBL/GenBank/DDBJ databases">
        <title>Draft Genome sequence of the fungus Inonotus baumii.</title>
        <authorList>
            <person name="Zhu H."/>
            <person name="Lin W."/>
        </authorList>
    </citation>
    <scope>NUCLEOTIDE SEQUENCE</scope>
    <source>
        <strain evidence="5">821</strain>
    </source>
</reference>
<evidence type="ECO:0000256" key="2">
    <source>
        <dbReference type="SAM" id="MobiDB-lite"/>
    </source>
</evidence>
<sequence>MSKALFLAIVLPALAVLAQVEPLDPAPGNVYNTGTDCEVVWATDPTGQWTTMNIELMTGSNSQMVHLTTVATVDGTKDTRYSFTCPSVTVNSAIYFYQFSTPAAPGNLTWTGRFAIADASGKTVDPPEEQDGIAFGTGALSDPSTASPAPTYLGDAVSTTVSGANGTSTGSTSVSVVQTVISNSATGALTATGSLTTTGSTAATRSDAANQVSGTASGSDPAASSQSTASGASLVLDIKSRSLQALAGLIGTALVFTAVL</sequence>
<evidence type="ECO:0000313" key="6">
    <source>
        <dbReference type="Proteomes" id="UP000757232"/>
    </source>
</evidence>
<feature type="domain" description="Yeast cell wall synthesis Kre9/Knh1-like N-terminal" evidence="4">
    <location>
        <begin position="25"/>
        <end position="116"/>
    </location>
</feature>
<evidence type="ECO:0000313" key="5">
    <source>
        <dbReference type="EMBL" id="OCB86331.1"/>
    </source>
</evidence>
<evidence type="ECO:0000256" key="3">
    <source>
        <dbReference type="SAM" id="SignalP"/>
    </source>
</evidence>
<dbReference type="PANTHER" id="PTHR40633">
    <property type="entry name" value="MATRIX PROTEIN, PUTATIVE (AFU_ORTHOLOGUE AFUA_8G05410)-RELATED"/>
    <property type="match status" value="1"/>
</dbReference>
<dbReference type="AlphaFoldDB" id="A0A9Q5HUT5"/>
<keyword evidence="6" id="KW-1185">Reference proteome</keyword>
<dbReference type="EMBL" id="LNZH02000203">
    <property type="protein sequence ID" value="OCB86331.1"/>
    <property type="molecule type" value="Genomic_DNA"/>
</dbReference>
<feature type="compositionally biased region" description="Low complexity" evidence="2">
    <location>
        <begin position="192"/>
        <end position="204"/>
    </location>
</feature>
<dbReference type="PANTHER" id="PTHR40633:SF1">
    <property type="entry name" value="GPI ANCHORED SERINE-THREONINE RICH PROTEIN (AFU_ORTHOLOGUE AFUA_1G03630)"/>
    <property type="match status" value="1"/>
</dbReference>
<feature type="region of interest" description="Disordered" evidence="2">
    <location>
        <begin position="192"/>
        <end position="227"/>
    </location>
</feature>
<evidence type="ECO:0000256" key="1">
    <source>
        <dbReference type="ARBA" id="ARBA00022729"/>
    </source>
</evidence>
<dbReference type="InterPro" id="IPR018466">
    <property type="entry name" value="Kre9/Knh1-like_N"/>
</dbReference>
<feature type="chain" id="PRO_5040365682" description="Yeast cell wall synthesis Kre9/Knh1-like N-terminal domain-containing protein" evidence="3">
    <location>
        <begin position="19"/>
        <end position="260"/>
    </location>
</feature>
<evidence type="ECO:0000259" key="4">
    <source>
        <dbReference type="Pfam" id="PF10342"/>
    </source>
</evidence>
<comment type="caution">
    <text evidence="5">The sequence shown here is derived from an EMBL/GenBank/DDBJ whole genome shotgun (WGS) entry which is preliminary data.</text>
</comment>
<protein>
    <recommendedName>
        <fullName evidence="4">Yeast cell wall synthesis Kre9/Knh1-like N-terminal domain-containing protein</fullName>
    </recommendedName>
</protein>
<gene>
    <name evidence="5" type="ORF">A7U60_g6645</name>
</gene>
<organism evidence="5 6">
    <name type="scientific">Sanghuangporus baumii</name>
    <name type="common">Phellinus baumii</name>
    <dbReference type="NCBI Taxonomy" id="108892"/>
    <lineage>
        <taxon>Eukaryota</taxon>
        <taxon>Fungi</taxon>
        <taxon>Dikarya</taxon>
        <taxon>Basidiomycota</taxon>
        <taxon>Agaricomycotina</taxon>
        <taxon>Agaricomycetes</taxon>
        <taxon>Hymenochaetales</taxon>
        <taxon>Hymenochaetaceae</taxon>
        <taxon>Sanghuangporus</taxon>
    </lineage>
</organism>
<name>A0A9Q5HUT5_SANBA</name>
<proteinExistence type="predicted"/>
<dbReference type="InterPro" id="IPR052982">
    <property type="entry name" value="SRP1/TIP1-like"/>
</dbReference>
<accession>A0A9Q5HUT5</accession>
<dbReference type="Proteomes" id="UP000757232">
    <property type="component" value="Unassembled WGS sequence"/>
</dbReference>
<keyword evidence="1 3" id="KW-0732">Signal</keyword>
<dbReference type="Pfam" id="PF10342">
    <property type="entry name" value="Kre9_KNH"/>
    <property type="match status" value="1"/>
</dbReference>
<dbReference type="OrthoDB" id="2432613at2759"/>
<feature type="signal peptide" evidence="3">
    <location>
        <begin position="1"/>
        <end position="18"/>
    </location>
</feature>